<dbReference type="Proteomes" id="UP001372338">
    <property type="component" value="Unassembled WGS sequence"/>
</dbReference>
<dbReference type="PROSITE" id="PS00086">
    <property type="entry name" value="CYTOCHROME_P450"/>
    <property type="match status" value="1"/>
</dbReference>
<keyword evidence="3 11" id="KW-0349">Heme</keyword>
<dbReference type="Pfam" id="PF00067">
    <property type="entry name" value="p450"/>
    <property type="match status" value="1"/>
</dbReference>
<dbReference type="PRINTS" id="PR00385">
    <property type="entry name" value="P450"/>
</dbReference>
<keyword evidence="7 12" id="KW-0560">Oxidoreductase</keyword>
<dbReference type="EMBL" id="JAYWIO010000004">
    <property type="protein sequence ID" value="KAK7269533.1"/>
    <property type="molecule type" value="Genomic_DNA"/>
</dbReference>
<evidence type="ECO:0000256" key="2">
    <source>
        <dbReference type="ARBA" id="ARBA00010617"/>
    </source>
</evidence>
<evidence type="ECO:0000256" key="7">
    <source>
        <dbReference type="ARBA" id="ARBA00023002"/>
    </source>
</evidence>
<dbReference type="PANTHER" id="PTHR24282">
    <property type="entry name" value="CYTOCHROME P450 FAMILY MEMBER"/>
    <property type="match status" value="1"/>
</dbReference>
<evidence type="ECO:0000256" key="9">
    <source>
        <dbReference type="ARBA" id="ARBA00023033"/>
    </source>
</evidence>
<feature type="binding site" description="axial binding residue" evidence="11">
    <location>
        <position position="308"/>
    </location>
    <ligand>
        <name>heme</name>
        <dbReference type="ChEBI" id="CHEBI:30413"/>
    </ligand>
    <ligandPart>
        <name>Fe</name>
        <dbReference type="ChEBI" id="CHEBI:18248"/>
    </ligandPart>
</feature>
<evidence type="ECO:0000256" key="3">
    <source>
        <dbReference type="ARBA" id="ARBA00022617"/>
    </source>
</evidence>
<dbReference type="InterPro" id="IPR036396">
    <property type="entry name" value="Cyt_P450_sf"/>
</dbReference>
<keyword evidence="5 11" id="KW-0479">Metal-binding</keyword>
<comment type="subcellular location">
    <subcellularLocation>
        <location evidence="1">Membrane</location>
        <topology evidence="1">Single-pass membrane protein</topology>
    </subcellularLocation>
</comment>
<dbReference type="SUPFAM" id="SSF48264">
    <property type="entry name" value="Cytochrome P450"/>
    <property type="match status" value="1"/>
</dbReference>
<dbReference type="GO" id="GO:0004497">
    <property type="term" value="F:monooxygenase activity"/>
    <property type="evidence" value="ECO:0007669"/>
    <property type="project" value="UniProtKB-KW"/>
</dbReference>
<dbReference type="InterPro" id="IPR017972">
    <property type="entry name" value="Cyt_P450_CS"/>
</dbReference>
<gene>
    <name evidence="14" type="ORF">RIF29_22264</name>
</gene>
<protein>
    <recommendedName>
        <fullName evidence="16">Cytochrome P450</fullName>
    </recommendedName>
</protein>
<evidence type="ECO:0000313" key="15">
    <source>
        <dbReference type="Proteomes" id="UP001372338"/>
    </source>
</evidence>
<dbReference type="PRINTS" id="PR00463">
    <property type="entry name" value="EP450I"/>
</dbReference>
<evidence type="ECO:0000256" key="4">
    <source>
        <dbReference type="ARBA" id="ARBA00022692"/>
    </source>
</evidence>
<comment type="caution">
    <text evidence="14">The sequence shown here is derived from an EMBL/GenBank/DDBJ whole genome shotgun (WGS) entry which is preliminary data.</text>
</comment>
<dbReference type="PANTHER" id="PTHR24282:SF135">
    <property type="entry name" value="CYTOCHROME P450 709B2"/>
    <property type="match status" value="1"/>
</dbReference>
<name>A0AAN9F8X1_CROPI</name>
<feature type="compositionally biased region" description="Polar residues" evidence="13">
    <location>
        <begin position="552"/>
        <end position="563"/>
    </location>
</feature>
<keyword evidence="15" id="KW-1185">Reference proteome</keyword>
<comment type="similarity">
    <text evidence="2 12">Belongs to the cytochrome P450 family.</text>
</comment>
<dbReference type="GO" id="GO:0005506">
    <property type="term" value="F:iron ion binding"/>
    <property type="evidence" value="ECO:0007669"/>
    <property type="project" value="InterPro"/>
</dbReference>
<reference evidence="14 15" key="1">
    <citation type="submission" date="2024-01" db="EMBL/GenBank/DDBJ databases">
        <title>The genomes of 5 underutilized Papilionoideae crops provide insights into root nodulation and disease resistanc.</title>
        <authorList>
            <person name="Yuan L."/>
        </authorList>
    </citation>
    <scope>NUCLEOTIDE SEQUENCE [LARGE SCALE GENOMIC DNA]</scope>
    <source>
        <strain evidence="14">ZHUSHIDOU_FW_LH</strain>
        <tissue evidence="14">Leaf</tissue>
    </source>
</reference>
<dbReference type="GO" id="GO:0020037">
    <property type="term" value="F:heme binding"/>
    <property type="evidence" value="ECO:0007669"/>
    <property type="project" value="InterPro"/>
</dbReference>
<keyword evidence="9 12" id="KW-0503">Monooxygenase</keyword>
<evidence type="ECO:0000256" key="13">
    <source>
        <dbReference type="SAM" id="MobiDB-lite"/>
    </source>
</evidence>
<evidence type="ECO:0000256" key="12">
    <source>
        <dbReference type="RuleBase" id="RU000461"/>
    </source>
</evidence>
<evidence type="ECO:0000256" key="11">
    <source>
        <dbReference type="PIRSR" id="PIRSR602401-1"/>
    </source>
</evidence>
<comment type="cofactor">
    <cofactor evidence="11">
        <name>heme</name>
        <dbReference type="ChEBI" id="CHEBI:30413"/>
    </cofactor>
</comment>
<feature type="region of interest" description="Disordered" evidence="13">
    <location>
        <begin position="552"/>
        <end position="587"/>
    </location>
</feature>
<keyword evidence="8 11" id="KW-0408">Iron</keyword>
<evidence type="ECO:0000256" key="5">
    <source>
        <dbReference type="ARBA" id="ARBA00022723"/>
    </source>
</evidence>
<dbReference type="GO" id="GO:0016705">
    <property type="term" value="F:oxidoreductase activity, acting on paired donors, with incorporation or reduction of molecular oxygen"/>
    <property type="evidence" value="ECO:0007669"/>
    <property type="project" value="InterPro"/>
</dbReference>
<dbReference type="GO" id="GO:0016020">
    <property type="term" value="C:membrane"/>
    <property type="evidence" value="ECO:0007669"/>
    <property type="project" value="UniProtKB-SubCell"/>
</dbReference>
<keyword evidence="4" id="KW-0812">Transmembrane</keyword>
<evidence type="ECO:0000256" key="1">
    <source>
        <dbReference type="ARBA" id="ARBA00004167"/>
    </source>
</evidence>
<evidence type="ECO:0008006" key="16">
    <source>
        <dbReference type="Google" id="ProtNLM"/>
    </source>
</evidence>
<feature type="compositionally biased region" description="Polar residues" evidence="13">
    <location>
        <begin position="573"/>
        <end position="587"/>
    </location>
</feature>
<dbReference type="InterPro" id="IPR050665">
    <property type="entry name" value="Cytochrome_P450_Monooxygen"/>
</dbReference>
<sequence>MPGLPCQQTIMISRMAECTISMLDEWQRQATEAKENSKTIEMTKEFQELTADIIAHTAFGSSFVQGKEVFKAQRELQQLCIASAVNIFIPGSQYLPTMSNIKIWKLDWKMKKKLQHIVESRLNSQTRSGSSDCSYGDDLLGVMMDTWKTNTDDKLKMNEIMDECKTFFFAGHETTSALLTWTIYLLSLHIEWQDKLRQEVLENCGMAIPDADMLSKLKMVNIVLFEASRLYCPSIEIQREALEDMKLGNLLISKGTCLLIPVTMIHRSKEYWGEDANEFNPLRFINGVGKAAKHPNALLAFSMGPRNCIGQNFAMLESKTVMALILQSSEFRKLSTFIVPALTVPSLSLSLSLQFFDSAQYSPPSTRCFSKITADRILTLFSLGCGEELLDDKENQHFPSKESVRLCPELPDKDTFLMEKRETLELHSRQTVTSAKIKLQLFPINKETRIGLEKDGHNPYLELTLRGQKKISSVLKHLEKKWGSSSIAKGDPILFPYNIMENLSDCMRWTVNDSHTTAAAVYAAVGSPAVFQLKKLSSPAVTASGNNNSVACSVDPSSNSLKLPNTDKVTDQDGMSQNPPSGKTRTGLSLASCLHDDEKSLGLTDIKWNDNTLGPFDLACQAKKLFGGDSASIGGFPYMSSIKDEKLFIFAYVMMAKPYFAYTVKFWGKKYIFKNLFLILNSTDLS</sequence>
<accession>A0AAN9F8X1</accession>
<dbReference type="InterPro" id="IPR002401">
    <property type="entry name" value="Cyt_P450_E_grp-I"/>
</dbReference>
<keyword evidence="6" id="KW-1133">Transmembrane helix</keyword>
<dbReference type="Gene3D" id="1.10.630.10">
    <property type="entry name" value="Cytochrome P450"/>
    <property type="match status" value="1"/>
</dbReference>
<evidence type="ECO:0000256" key="10">
    <source>
        <dbReference type="ARBA" id="ARBA00023136"/>
    </source>
</evidence>
<dbReference type="InterPro" id="IPR001128">
    <property type="entry name" value="Cyt_P450"/>
</dbReference>
<evidence type="ECO:0000256" key="8">
    <source>
        <dbReference type="ARBA" id="ARBA00023004"/>
    </source>
</evidence>
<organism evidence="14 15">
    <name type="scientific">Crotalaria pallida</name>
    <name type="common">Smooth rattlebox</name>
    <name type="synonym">Crotalaria striata</name>
    <dbReference type="NCBI Taxonomy" id="3830"/>
    <lineage>
        <taxon>Eukaryota</taxon>
        <taxon>Viridiplantae</taxon>
        <taxon>Streptophyta</taxon>
        <taxon>Embryophyta</taxon>
        <taxon>Tracheophyta</taxon>
        <taxon>Spermatophyta</taxon>
        <taxon>Magnoliopsida</taxon>
        <taxon>eudicotyledons</taxon>
        <taxon>Gunneridae</taxon>
        <taxon>Pentapetalae</taxon>
        <taxon>rosids</taxon>
        <taxon>fabids</taxon>
        <taxon>Fabales</taxon>
        <taxon>Fabaceae</taxon>
        <taxon>Papilionoideae</taxon>
        <taxon>50 kb inversion clade</taxon>
        <taxon>genistoids sensu lato</taxon>
        <taxon>core genistoids</taxon>
        <taxon>Crotalarieae</taxon>
        <taxon>Crotalaria</taxon>
    </lineage>
</organism>
<evidence type="ECO:0000256" key="6">
    <source>
        <dbReference type="ARBA" id="ARBA00022989"/>
    </source>
</evidence>
<proteinExistence type="inferred from homology"/>
<evidence type="ECO:0000313" key="14">
    <source>
        <dbReference type="EMBL" id="KAK7269533.1"/>
    </source>
</evidence>
<dbReference type="AlphaFoldDB" id="A0AAN9F8X1"/>
<keyword evidence="10" id="KW-0472">Membrane</keyword>